<protein>
    <submittedName>
        <fullName evidence="4">AraC family transcriptional regulator</fullName>
    </submittedName>
</protein>
<dbReference type="InterPro" id="IPR009057">
    <property type="entry name" value="Homeodomain-like_sf"/>
</dbReference>
<dbReference type="Gene3D" id="1.10.10.60">
    <property type="entry name" value="Homeodomain-like"/>
    <property type="match status" value="1"/>
</dbReference>
<organism evidence="4 5">
    <name type="scientific">Cohnella fermenti</name>
    <dbReference type="NCBI Taxonomy" id="2565925"/>
    <lineage>
        <taxon>Bacteria</taxon>
        <taxon>Bacillati</taxon>
        <taxon>Bacillota</taxon>
        <taxon>Bacilli</taxon>
        <taxon>Bacillales</taxon>
        <taxon>Paenibacillaceae</taxon>
        <taxon>Cohnella</taxon>
    </lineage>
</organism>
<evidence type="ECO:0000313" key="5">
    <source>
        <dbReference type="Proteomes" id="UP000310636"/>
    </source>
</evidence>
<accession>A0A4S4C4H5</accession>
<dbReference type="GO" id="GO:0003700">
    <property type="term" value="F:DNA-binding transcription factor activity"/>
    <property type="evidence" value="ECO:0007669"/>
    <property type="project" value="InterPro"/>
</dbReference>
<evidence type="ECO:0000259" key="3">
    <source>
        <dbReference type="PROSITE" id="PS01124"/>
    </source>
</evidence>
<dbReference type="Proteomes" id="UP000310636">
    <property type="component" value="Unassembled WGS sequence"/>
</dbReference>
<dbReference type="InterPro" id="IPR018060">
    <property type="entry name" value="HTH_AraC"/>
</dbReference>
<dbReference type="EMBL" id="SSOB01000006">
    <property type="protein sequence ID" value="THF82707.1"/>
    <property type="molecule type" value="Genomic_DNA"/>
</dbReference>
<feature type="domain" description="HTH araC/xylS-type" evidence="3">
    <location>
        <begin position="1"/>
        <end position="42"/>
    </location>
</feature>
<gene>
    <name evidence="4" type="ORF">E6C55_06475</name>
</gene>
<dbReference type="OrthoDB" id="9802228at2"/>
<dbReference type="GO" id="GO:0043565">
    <property type="term" value="F:sequence-specific DNA binding"/>
    <property type="evidence" value="ECO:0007669"/>
    <property type="project" value="InterPro"/>
</dbReference>
<keyword evidence="5" id="KW-1185">Reference proteome</keyword>
<keyword evidence="1" id="KW-0805">Transcription regulation</keyword>
<keyword evidence="2" id="KW-0804">Transcription</keyword>
<dbReference type="Pfam" id="PF12833">
    <property type="entry name" value="HTH_18"/>
    <property type="match status" value="1"/>
</dbReference>
<name>A0A4S4C4H5_9BACL</name>
<sequence>MMADTNAPLIRIAHEAGYADYKAFYLAFKKATGCSPHQYKLLHSSRSR</sequence>
<dbReference type="SUPFAM" id="SSF46689">
    <property type="entry name" value="Homeodomain-like"/>
    <property type="match status" value="1"/>
</dbReference>
<dbReference type="PROSITE" id="PS01124">
    <property type="entry name" value="HTH_ARAC_FAMILY_2"/>
    <property type="match status" value="1"/>
</dbReference>
<evidence type="ECO:0000313" key="4">
    <source>
        <dbReference type="EMBL" id="THF82707.1"/>
    </source>
</evidence>
<dbReference type="AlphaFoldDB" id="A0A4S4C4H5"/>
<reference evidence="4 5" key="1">
    <citation type="submission" date="2019-04" db="EMBL/GenBank/DDBJ databases">
        <title>Cohnella sp. nov. isolated from preserved vegetables.</title>
        <authorList>
            <person name="Lin S.-Y."/>
            <person name="Hung M.-H."/>
            <person name="Young C.-C."/>
        </authorList>
    </citation>
    <scope>NUCLEOTIDE SEQUENCE [LARGE SCALE GENOMIC DNA]</scope>
    <source>
        <strain evidence="4 5">CC-MHH1044</strain>
    </source>
</reference>
<evidence type="ECO:0000256" key="2">
    <source>
        <dbReference type="ARBA" id="ARBA00023163"/>
    </source>
</evidence>
<proteinExistence type="predicted"/>
<comment type="caution">
    <text evidence="4">The sequence shown here is derived from an EMBL/GenBank/DDBJ whole genome shotgun (WGS) entry which is preliminary data.</text>
</comment>
<evidence type="ECO:0000256" key="1">
    <source>
        <dbReference type="ARBA" id="ARBA00023015"/>
    </source>
</evidence>